<dbReference type="RefSeq" id="XP_060289986.1">
    <property type="nucleotide sequence ID" value="XM_060442987.1"/>
</dbReference>
<protein>
    <submittedName>
        <fullName evidence="2">Uncharacterized protein</fullName>
    </submittedName>
</protein>
<evidence type="ECO:0000313" key="2">
    <source>
        <dbReference type="EMBL" id="KAK0703127.1"/>
    </source>
</evidence>
<name>A0AA39ZT23_9PEZI</name>
<evidence type="ECO:0000313" key="3">
    <source>
        <dbReference type="Proteomes" id="UP001172101"/>
    </source>
</evidence>
<accession>A0AA39ZT23</accession>
<evidence type="ECO:0000256" key="1">
    <source>
        <dbReference type="SAM" id="MobiDB-lite"/>
    </source>
</evidence>
<gene>
    <name evidence="2" type="ORF">B0T26DRAFT_729878</name>
</gene>
<feature type="region of interest" description="Disordered" evidence="1">
    <location>
        <begin position="1"/>
        <end position="62"/>
    </location>
</feature>
<organism evidence="2 3">
    <name type="scientific">Lasiosphaeria miniovina</name>
    <dbReference type="NCBI Taxonomy" id="1954250"/>
    <lineage>
        <taxon>Eukaryota</taxon>
        <taxon>Fungi</taxon>
        <taxon>Dikarya</taxon>
        <taxon>Ascomycota</taxon>
        <taxon>Pezizomycotina</taxon>
        <taxon>Sordariomycetes</taxon>
        <taxon>Sordariomycetidae</taxon>
        <taxon>Sordariales</taxon>
        <taxon>Lasiosphaeriaceae</taxon>
        <taxon>Lasiosphaeria</taxon>
    </lineage>
</organism>
<reference evidence="2" key="1">
    <citation type="submission" date="2023-06" db="EMBL/GenBank/DDBJ databases">
        <title>Genome-scale phylogeny and comparative genomics of the fungal order Sordariales.</title>
        <authorList>
            <consortium name="Lawrence Berkeley National Laboratory"/>
            <person name="Hensen N."/>
            <person name="Bonometti L."/>
            <person name="Westerberg I."/>
            <person name="Brannstrom I.O."/>
            <person name="Guillou S."/>
            <person name="Cros-Aarteil S."/>
            <person name="Calhoun S."/>
            <person name="Haridas S."/>
            <person name="Kuo A."/>
            <person name="Mondo S."/>
            <person name="Pangilinan J."/>
            <person name="Riley R."/>
            <person name="LaButti K."/>
            <person name="Andreopoulos B."/>
            <person name="Lipzen A."/>
            <person name="Chen C."/>
            <person name="Yanf M."/>
            <person name="Daum C."/>
            <person name="Ng V."/>
            <person name="Clum A."/>
            <person name="Steindorff A."/>
            <person name="Ohm R."/>
            <person name="Martin F."/>
            <person name="Silar P."/>
            <person name="Natvig D."/>
            <person name="Lalanne C."/>
            <person name="Gautier V."/>
            <person name="Ament-velasquez S.L."/>
            <person name="Kruys A."/>
            <person name="Hutchinson M.I."/>
            <person name="Powell A.J."/>
            <person name="Barry K."/>
            <person name="Miller A.N."/>
            <person name="Grigoriev I.V."/>
            <person name="Debuchy R."/>
            <person name="Gladieux P."/>
            <person name="Thoren M.H."/>
            <person name="Johannesson H."/>
        </authorList>
    </citation>
    <scope>NUCLEOTIDE SEQUENCE</scope>
    <source>
        <strain evidence="2">SMH2392-1A</strain>
    </source>
</reference>
<dbReference type="EMBL" id="JAUIRO010000008">
    <property type="protein sequence ID" value="KAK0703127.1"/>
    <property type="molecule type" value="Genomic_DNA"/>
</dbReference>
<keyword evidence="3" id="KW-1185">Reference proteome</keyword>
<comment type="caution">
    <text evidence="2">The sequence shown here is derived from an EMBL/GenBank/DDBJ whole genome shotgun (WGS) entry which is preliminary data.</text>
</comment>
<dbReference type="Proteomes" id="UP001172101">
    <property type="component" value="Unassembled WGS sequence"/>
</dbReference>
<dbReference type="GeneID" id="85326257"/>
<feature type="compositionally biased region" description="Basic and acidic residues" evidence="1">
    <location>
        <begin position="53"/>
        <end position="62"/>
    </location>
</feature>
<dbReference type="AlphaFoldDB" id="A0AA39ZT23"/>
<sequence>MRARQRQNENLCVRGRPPRRPTAPQDHVGGDVARPRQNTPRCQVPEPYLLRAPQDHVGGDVA</sequence>
<proteinExistence type="predicted"/>